<evidence type="ECO:0000313" key="7">
    <source>
        <dbReference type="EMBL" id="SDD89261.1"/>
    </source>
</evidence>
<feature type="compositionally biased region" description="Gly residues" evidence="5">
    <location>
        <begin position="22"/>
        <end position="31"/>
    </location>
</feature>
<feature type="compositionally biased region" description="Low complexity" evidence="5">
    <location>
        <begin position="32"/>
        <end position="50"/>
    </location>
</feature>
<evidence type="ECO:0000256" key="3">
    <source>
        <dbReference type="ARBA" id="ARBA00022989"/>
    </source>
</evidence>
<dbReference type="InterPro" id="IPR007343">
    <property type="entry name" value="Uncharacterised_pept_Zn_put"/>
</dbReference>
<reference evidence="7 8" key="1">
    <citation type="submission" date="2016-10" db="EMBL/GenBank/DDBJ databases">
        <authorList>
            <person name="de Groot N.N."/>
        </authorList>
    </citation>
    <scope>NUCLEOTIDE SEQUENCE [LARGE SCALE GENOMIC DNA]</scope>
    <source>
        <strain evidence="7 8">CGMCC 4.5506</strain>
    </source>
</reference>
<evidence type="ECO:0000256" key="4">
    <source>
        <dbReference type="ARBA" id="ARBA00023136"/>
    </source>
</evidence>
<dbReference type="PANTHER" id="PTHR30168:SF0">
    <property type="entry name" value="INNER MEMBRANE PROTEIN"/>
    <property type="match status" value="1"/>
</dbReference>
<dbReference type="Pfam" id="PF04228">
    <property type="entry name" value="Zn_peptidase"/>
    <property type="match status" value="1"/>
</dbReference>
<keyword evidence="3 6" id="KW-1133">Transmembrane helix</keyword>
<proteinExistence type="predicted"/>
<keyword evidence="8" id="KW-1185">Reference proteome</keyword>
<evidence type="ECO:0000256" key="1">
    <source>
        <dbReference type="ARBA" id="ARBA00004167"/>
    </source>
</evidence>
<organism evidence="7 8">
    <name type="scientific">Prauserella marina</name>
    <dbReference type="NCBI Taxonomy" id="530584"/>
    <lineage>
        <taxon>Bacteria</taxon>
        <taxon>Bacillati</taxon>
        <taxon>Actinomycetota</taxon>
        <taxon>Actinomycetes</taxon>
        <taxon>Pseudonocardiales</taxon>
        <taxon>Pseudonocardiaceae</taxon>
        <taxon>Prauserella</taxon>
    </lineage>
</organism>
<feature type="transmembrane region" description="Helical" evidence="6">
    <location>
        <begin position="62"/>
        <end position="83"/>
    </location>
</feature>
<evidence type="ECO:0000313" key="8">
    <source>
        <dbReference type="Proteomes" id="UP000199494"/>
    </source>
</evidence>
<feature type="region of interest" description="Disordered" evidence="5">
    <location>
        <begin position="1"/>
        <end position="57"/>
    </location>
</feature>
<comment type="subcellular location">
    <subcellularLocation>
        <location evidence="1">Membrane</location>
        <topology evidence="1">Single-pass membrane protein</topology>
    </subcellularLocation>
</comment>
<feature type="compositionally biased region" description="Pro residues" evidence="5">
    <location>
        <begin position="1"/>
        <end position="11"/>
    </location>
</feature>
<dbReference type="EMBL" id="FMZE01000014">
    <property type="protein sequence ID" value="SDD89261.1"/>
    <property type="molecule type" value="Genomic_DNA"/>
</dbReference>
<gene>
    <name evidence="7" type="ORF">SAMN05421630_11419</name>
</gene>
<evidence type="ECO:0000256" key="6">
    <source>
        <dbReference type="SAM" id="Phobius"/>
    </source>
</evidence>
<protein>
    <submittedName>
        <fullName evidence="7">Uncharacterized protein</fullName>
    </submittedName>
</protein>
<dbReference type="PANTHER" id="PTHR30168">
    <property type="entry name" value="PUTATIVE MEMBRANE PROTEIN YPFJ"/>
    <property type="match status" value="1"/>
</dbReference>
<dbReference type="GO" id="GO:0016020">
    <property type="term" value="C:membrane"/>
    <property type="evidence" value="ECO:0007669"/>
    <property type="project" value="UniProtKB-SubCell"/>
</dbReference>
<feature type="compositionally biased region" description="Low complexity" evidence="5">
    <location>
        <begin position="99"/>
        <end position="135"/>
    </location>
</feature>
<dbReference type="Proteomes" id="UP000199494">
    <property type="component" value="Unassembled WGS sequence"/>
</dbReference>
<accession>A0A1G6YG57</accession>
<dbReference type="RefSeq" id="WP_091810324.1">
    <property type="nucleotide sequence ID" value="NZ_CP016353.1"/>
</dbReference>
<dbReference type="STRING" id="530584.SAMN05421630_11419"/>
<feature type="region of interest" description="Disordered" evidence="5">
    <location>
        <begin position="86"/>
        <end position="137"/>
    </location>
</feature>
<sequence>MTQPPHGPPGPYGQQGPQGPQGPYGGQGPYGQQGPPNQGWHQQPPQFGYPAGPPPRKPKGPIIAASLGGVVLLVLGLVVVFTLTGGGDESADGGFTNNAATSTTEPAPTTASSGTTESTTTSSATSTPESSATAEQGPRKILKLADHPILQDPDAGLKNLACNLPAWESNPAAAEAFFTAAGECLDAAWGPFLDAYDLPFESPTLHFPSGSSFDTACGTIEVGIATAAYYCENNLYVPFAGLQTDLYGDNPGVYLALFAHEYGHHVQEVAGIMDAAWEAIYAAGENTPEGQEMSRRKELQAQCFSGMFLGAHVDRGGTITRDMYDKAWFDQETRGDDTSGTSDHGSNQNYAAWWRAGAYDNRIVDCNTFAAGSGDVS</sequence>
<dbReference type="AlphaFoldDB" id="A0A1G6YG57"/>
<evidence type="ECO:0000256" key="2">
    <source>
        <dbReference type="ARBA" id="ARBA00022692"/>
    </source>
</evidence>
<evidence type="ECO:0000256" key="5">
    <source>
        <dbReference type="SAM" id="MobiDB-lite"/>
    </source>
</evidence>
<keyword evidence="2 6" id="KW-0812">Transmembrane</keyword>
<keyword evidence="4 6" id="KW-0472">Membrane</keyword>
<name>A0A1G6YG57_9PSEU</name>
<dbReference type="OrthoDB" id="7950418at2"/>